<sequence>METLTVTVDKEFGSAMGALFHQIITDMKVGAPLWEDFLSKASKLHTALKSTLSVIAAYLDAFQKIADSATNAKGATKDIGTVLTRICLRHKAVEARLKTFTSALMECLVLPLHDKLEEWKKMVVNLDKEHSKEYKKVRADIKKRTAEAQRWQKKAKKIRSGMAGGNAGMMGQNPNGNASGGANDRQLNAANQELLRAADAAQIDLNSRLALLQETEKQALKSALVEERSRYCLFVACLKPVMSEEMSMMAELSHLEEIITQLDKHTADPFSLPSSTEQMISELKGTTDHNHWALQTPPSSPSSLGSRKSSMCSLGSIHSSSSGSVASHSQNQLMNSPSHAMQQQQQHIRHRSLSQVAGVNAGVRLSSVSSQDSGFTSQDTLVLYRPNSSPPSNQLLAQEVVLVSSSNSSGECSSSNSNSSTPCTPYPPGMGSTWPNLQETVQFDRTASNSSHMAMINERPHTISTAYEKGHHQRAALSVYTFQPLEQYSSSSSTTGQSSCASSTDKFDRTNNSTPTESPEYETLRRCRELKAGGNNGSGSQESLGTTSSTSGGTVGRPPLPQRCSSLERPVVPPPSAKTSKSEKVNKKNSLVLQQQQQTEKKNNQPASSILPDFHQAAPDMIVPQPVYMNASELRQQQQQQAANNCAMNGDDPASHAIYTSLASCTVYEDGQGYGDQGSMANSDWNPRGSVRMSTMKRTSIPSFATLHEVSNVDEAHHTDDIAPPHIPETNAALLSSSVDEIDLAALPPPPDFLLETAEEDVGGGVNNPPATTVTKDSVPIIPERSLSVADAVKTLNEIRHQPASPGVVRRAQSMRVSSDSSSAAPPMMIQLPGRGNHPPSVLAKTLGTTPKAQRHLDQHHAHHQTSSFTLNTKNMTSKTAPANHNKTLPKHMPSHPSNSDSGGGNKVVSGLLSKSSFVHQLNAKLAQQQHGHSPSGPAESISQKHNSRNHHEGQQHQQSGGSDHHRESLMDQIRRGTSLRRARSTSDRSSPHFKH</sequence>
<dbReference type="OrthoDB" id="10061327at2759"/>
<dbReference type="GO" id="GO:0005543">
    <property type="term" value="F:phospholipid binding"/>
    <property type="evidence" value="ECO:0007669"/>
    <property type="project" value="TreeGrafter"/>
</dbReference>
<dbReference type="Gene3D" id="1.20.1270.60">
    <property type="entry name" value="Arfaptin homology (AH) domain/BAR domain"/>
    <property type="match status" value="1"/>
</dbReference>
<feature type="compositionally biased region" description="Low complexity" evidence="1">
    <location>
        <begin position="407"/>
        <end position="420"/>
    </location>
</feature>
<dbReference type="AlphaFoldDB" id="A0A8J2W6Y1"/>
<evidence type="ECO:0000313" key="4">
    <source>
        <dbReference type="EMBL" id="CAH0107595.1"/>
    </source>
</evidence>
<evidence type="ECO:0008006" key="6">
    <source>
        <dbReference type="Google" id="ProtNLM"/>
    </source>
</evidence>
<dbReference type="Proteomes" id="UP000789390">
    <property type="component" value="Unassembled WGS sequence"/>
</dbReference>
<dbReference type="GO" id="GO:0009898">
    <property type="term" value="C:cytoplasmic side of plasma membrane"/>
    <property type="evidence" value="ECO:0007669"/>
    <property type="project" value="TreeGrafter"/>
</dbReference>
<dbReference type="InterPro" id="IPR027267">
    <property type="entry name" value="AH/BAR_dom_sf"/>
</dbReference>
<dbReference type="PROSITE" id="PS51082">
    <property type="entry name" value="WH2"/>
    <property type="match status" value="1"/>
</dbReference>
<accession>A0A8J2W6Y1</accession>
<feature type="domain" description="WH2" evidence="2">
    <location>
        <begin position="966"/>
        <end position="983"/>
    </location>
</feature>
<dbReference type="PROSITE" id="PS51338">
    <property type="entry name" value="IMD"/>
    <property type="match status" value="1"/>
</dbReference>
<feature type="compositionally biased region" description="Low complexity" evidence="1">
    <location>
        <begin position="588"/>
        <end position="598"/>
    </location>
</feature>
<evidence type="ECO:0000256" key="1">
    <source>
        <dbReference type="SAM" id="MobiDB-lite"/>
    </source>
</evidence>
<keyword evidence="5" id="KW-1185">Reference proteome</keyword>
<feature type="compositionally biased region" description="Low complexity" evidence="1">
    <location>
        <begin position="489"/>
        <end position="504"/>
    </location>
</feature>
<feature type="region of interest" description="Disordered" evidence="1">
    <location>
        <begin position="850"/>
        <end position="910"/>
    </location>
</feature>
<protein>
    <recommendedName>
        <fullName evidence="6">IMD domain-containing protein</fullName>
    </recommendedName>
</protein>
<feature type="domain" description="IMD" evidence="3">
    <location>
        <begin position="4"/>
        <end position="286"/>
    </location>
</feature>
<dbReference type="GO" id="GO:0007009">
    <property type="term" value="P:plasma membrane organization"/>
    <property type="evidence" value="ECO:0007669"/>
    <property type="project" value="InterPro"/>
</dbReference>
<dbReference type="SUPFAM" id="SSF103657">
    <property type="entry name" value="BAR/IMD domain-like"/>
    <property type="match status" value="1"/>
</dbReference>
<evidence type="ECO:0000259" key="2">
    <source>
        <dbReference type="PROSITE" id="PS51082"/>
    </source>
</evidence>
<feature type="compositionally biased region" description="Low complexity" evidence="1">
    <location>
        <begin position="301"/>
        <end position="329"/>
    </location>
</feature>
<name>A0A8J2W6Y1_9CRUS</name>
<feature type="region of interest" description="Disordered" evidence="1">
    <location>
        <begin position="925"/>
        <end position="996"/>
    </location>
</feature>
<evidence type="ECO:0000313" key="5">
    <source>
        <dbReference type="Proteomes" id="UP000789390"/>
    </source>
</evidence>
<feature type="compositionally biased region" description="Polar residues" evidence="1">
    <location>
        <begin position="330"/>
        <end position="346"/>
    </location>
</feature>
<evidence type="ECO:0000259" key="3">
    <source>
        <dbReference type="PROSITE" id="PS51338"/>
    </source>
</evidence>
<feature type="compositionally biased region" description="Basic and acidic residues" evidence="1">
    <location>
        <begin position="522"/>
        <end position="531"/>
    </location>
</feature>
<dbReference type="InterPro" id="IPR030127">
    <property type="entry name" value="MTSS1/MTSS2"/>
</dbReference>
<dbReference type="GO" id="GO:0015629">
    <property type="term" value="C:actin cytoskeleton"/>
    <property type="evidence" value="ECO:0007669"/>
    <property type="project" value="TreeGrafter"/>
</dbReference>
<feature type="region of interest" description="Disordered" evidence="1">
    <location>
        <begin position="407"/>
        <end position="436"/>
    </location>
</feature>
<comment type="caution">
    <text evidence="4">The sequence shown here is derived from an EMBL/GenBank/DDBJ whole genome shotgun (WGS) entry which is preliminary data.</text>
</comment>
<dbReference type="InterPro" id="IPR003124">
    <property type="entry name" value="WH2_dom"/>
</dbReference>
<feature type="compositionally biased region" description="Basic and acidic residues" evidence="1">
    <location>
        <begin position="963"/>
        <end position="975"/>
    </location>
</feature>
<dbReference type="EMBL" id="CAKKLH010000277">
    <property type="protein sequence ID" value="CAH0107595.1"/>
    <property type="molecule type" value="Genomic_DNA"/>
</dbReference>
<feature type="compositionally biased region" description="Polar residues" evidence="1">
    <location>
        <begin position="865"/>
        <end position="887"/>
    </location>
</feature>
<feature type="region of interest" description="Disordered" evidence="1">
    <location>
        <begin position="289"/>
        <end position="351"/>
    </location>
</feature>
<feature type="compositionally biased region" description="Low complexity" evidence="1">
    <location>
        <begin position="538"/>
        <end position="552"/>
    </location>
</feature>
<dbReference type="PANTHER" id="PTHR15708">
    <property type="entry name" value="ACTIN BUNDLING/MISSING IN METASTASIS-RELATED"/>
    <property type="match status" value="1"/>
</dbReference>
<dbReference type="InterPro" id="IPR013606">
    <property type="entry name" value="I-BAR_dom"/>
</dbReference>
<proteinExistence type="predicted"/>
<dbReference type="GO" id="GO:0003779">
    <property type="term" value="F:actin binding"/>
    <property type="evidence" value="ECO:0007669"/>
    <property type="project" value="InterPro"/>
</dbReference>
<dbReference type="GO" id="GO:0030031">
    <property type="term" value="P:cell projection assembly"/>
    <property type="evidence" value="ECO:0007669"/>
    <property type="project" value="TreeGrafter"/>
</dbReference>
<feature type="region of interest" description="Disordered" evidence="1">
    <location>
        <begin position="162"/>
        <end position="184"/>
    </location>
</feature>
<dbReference type="Pfam" id="PF08397">
    <property type="entry name" value="IMD"/>
    <property type="match status" value="2"/>
</dbReference>
<gene>
    <name evidence="4" type="ORF">DGAL_LOCUS10915</name>
</gene>
<feature type="compositionally biased region" description="Basic and acidic residues" evidence="1">
    <location>
        <begin position="985"/>
        <end position="996"/>
    </location>
</feature>
<reference evidence="4" key="1">
    <citation type="submission" date="2021-11" db="EMBL/GenBank/DDBJ databases">
        <authorList>
            <person name="Schell T."/>
        </authorList>
    </citation>
    <scope>NUCLEOTIDE SEQUENCE</scope>
    <source>
        <strain evidence="4">M5</strain>
    </source>
</reference>
<feature type="region of interest" description="Disordered" evidence="1">
    <location>
        <begin position="488"/>
        <end position="610"/>
    </location>
</feature>
<organism evidence="4 5">
    <name type="scientific">Daphnia galeata</name>
    <dbReference type="NCBI Taxonomy" id="27404"/>
    <lineage>
        <taxon>Eukaryota</taxon>
        <taxon>Metazoa</taxon>
        <taxon>Ecdysozoa</taxon>
        <taxon>Arthropoda</taxon>
        <taxon>Crustacea</taxon>
        <taxon>Branchiopoda</taxon>
        <taxon>Diplostraca</taxon>
        <taxon>Cladocera</taxon>
        <taxon>Anomopoda</taxon>
        <taxon>Daphniidae</taxon>
        <taxon>Daphnia</taxon>
    </lineage>
</organism>
<dbReference type="PANTHER" id="PTHR15708:SF4">
    <property type="entry name" value="FI21477P1-RELATED"/>
    <property type="match status" value="1"/>
</dbReference>